<dbReference type="Proteomes" id="UP000264445">
    <property type="component" value="Unassembled WGS sequence"/>
</dbReference>
<dbReference type="InterPro" id="IPR027271">
    <property type="entry name" value="Acetolactate_synth/TF_NikR_C"/>
</dbReference>
<organism evidence="1 2">
    <name type="scientific">Caldanaerobacter subterraneus</name>
    <dbReference type="NCBI Taxonomy" id="911092"/>
    <lineage>
        <taxon>Bacteria</taxon>
        <taxon>Bacillati</taxon>
        <taxon>Bacillota</taxon>
        <taxon>Clostridia</taxon>
        <taxon>Thermoanaerobacterales</taxon>
        <taxon>Thermoanaerobacteraceae</taxon>
        <taxon>Caldanaerobacter</taxon>
    </lineage>
</organism>
<accession>A0A357VLQ8</accession>
<dbReference type="Gene3D" id="3.30.70.1150">
    <property type="entry name" value="ACT-like. Chain A, domain 2"/>
    <property type="match status" value="1"/>
</dbReference>
<dbReference type="AlphaFoldDB" id="A0A357VLQ8"/>
<evidence type="ECO:0000313" key="2">
    <source>
        <dbReference type="Proteomes" id="UP000264445"/>
    </source>
</evidence>
<dbReference type="SUPFAM" id="SSF55021">
    <property type="entry name" value="ACT-like"/>
    <property type="match status" value="1"/>
</dbReference>
<dbReference type="RefSeq" id="WP_132040872.1">
    <property type="nucleotide sequence ID" value="NZ_DOLB01000081.1"/>
</dbReference>
<dbReference type="InterPro" id="IPR045865">
    <property type="entry name" value="ACT-like_dom_sf"/>
</dbReference>
<sequence length="79" mass="8734">MSLYIVGISVDNRSEFGVKVQEVLTKHGENIIARFGIHDSQNGSGIITLNVRGDKKFMVELAEELTAIPTVTVKYVDLK</sequence>
<evidence type="ECO:0000313" key="1">
    <source>
        <dbReference type="EMBL" id="HBT49136.1"/>
    </source>
</evidence>
<protein>
    <recommendedName>
        <fullName evidence="3">Transcription factor NikR nickel binding C-terminal domain-containing protein</fullName>
    </recommendedName>
</protein>
<dbReference type="Pfam" id="PF21699">
    <property type="entry name" value="TM1266-like"/>
    <property type="match status" value="1"/>
</dbReference>
<gene>
    <name evidence="1" type="ORF">DEA61_04720</name>
</gene>
<reference evidence="1 2" key="1">
    <citation type="journal article" date="2018" name="Nat. Biotechnol.">
        <title>A standardized bacterial taxonomy based on genome phylogeny substantially revises the tree of life.</title>
        <authorList>
            <person name="Parks D.H."/>
            <person name="Chuvochina M."/>
            <person name="Waite D.W."/>
            <person name="Rinke C."/>
            <person name="Skarshewski A."/>
            <person name="Chaumeil P.A."/>
            <person name="Hugenholtz P."/>
        </authorList>
    </citation>
    <scope>NUCLEOTIDE SEQUENCE [LARGE SCALE GENOMIC DNA]</scope>
    <source>
        <strain evidence="1">UBA12544</strain>
    </source>
</reference>
<dbReference type="InterPro" id="IPR023860">
    <property type="entry name" value="FeFe-hyd_TM1266"/>
</dbReference>
<proteinExistence type="predicted"/>
<evidence type="ECO:0008006" key="3">
    <source>
        <dbReference type="Google" id="ProtNLM"/>
    </source>
</evidence>
<dbReference type="EMBL" id="DOLB01000081">
    <property type="protein sequence ID" value="HBT49136.1"/>
    <property type="molecule type" value="Genomic_DNA"/>
</dbReference>
<name>A0A357VLQ8_9THEO</name>
<comment type="caution">
    <text evidence="1">The sequence shown here is derived from an EMBL/GenBank/DDBJ whole genome shotgun (WGS) entry which is preliminary data.</text>
</comment>